<dbReference type="KEGG" id="tpro:Ga0080559_TMP2180"/>
<dbReference type="Proteomes" id="UP000186559">
    <property type="component" value="Chromosome"/>
</dbReference>
<keyword evidence="3" id="KW-1185">Reference proteome</keyword>
<sequence>MRPHVHVVQLGKGHVESRDLENGPEKSSSGSIPERQLAPKRFPSAASSD</sequence>
<evidence type="ECO:0000256" key="1">
    <source>
        <dbReference type="SAM" id="MobiDB-lite"/>
    </source>
</evidence>
<organism evidence="2 3">
    <name type="scientific">Salipiger profundus</name>
    <dbReference type="NCBI Taxonomy" id="1229727"/>
    <lineage>
        <taxon>Bacteria</taxon>
        <taxon>Pseudomonadati</taxon>
        <taxon>Pseudomonadota</taxon>
        <taxon>Alphaproteobacteria</taxon>
        <taxon>Rhodobacterales</taxon>
        <taxon>Roseobacteraceae</taxon>
        <taxon>Salipiger</taxon>
    </lineage>
</organism>
<dbReference type="AlphaFoldDB" id="A0A1U7D4H4"/>
<gene>
    <name evidence="2" type="ORF">Ga0080559_TMP2180</name>
</gene>
<feature type="region of interest" description="Disordered" evidence="1">
    <location>
        <begin position="1"/>
        <end position="49"/>
    </location>
</feature>
<accession>A0A1U7D4H4</accession>
<protein>
    <submittedName>
        <fullName evidence="2">Uncharacterized protein</fullName>
    </submittedName>
</protein>
<dbReference type="STRING" id="1229727.Ga0080559_TMP2180"/>
<proteinExistence type="predicted"/>
<evidence type="ECO:0000313" key="2">
    <source>
        <dbReference type="EMBL" id="APX22976.1"/>
    </source>
</evidence>
<dbReference type="EMBL" id="CP014796">
    <property type="protein sequence ID" value="APX22976.1"/>
    <property type="molecule type" value="Genomic_DNA"/>
</dbReference>
<evidence type="ECO:0000313" key="3">
    <source>
        <dbReference type="Proteomes" id="UP000186559"/>
    </source>
</evidence>
<feature type="compositionally biased region" description="Basic and acidic residues" evidence="1">
    <location>
        <begin position="13"/>
        <end position="24"/>
    </location>
</feature>
<reference evidence="2 3" key="1">
    <citation type="submission" date="2016-03" db="EMBL/GenBank/DDBJ databases">
        <title>Deep-sea bacteria in the southern Pacific.</title>
        <authorList>
            <person name="Tang K."/>
        </authorList>
    </citation>
    <scope>NUCLEOTIDE SEQUENCE [LARGE SCALE GENOMIC DNA]</scope>
    <source>
        <strain evidence="2 3">JLT2016</strain>
    </source>
</reference>
<name>A0A1U7D4H4_9RHOB</name>